<feature type="transmembrane region" description="Helical" evidence="2">
    <location>
        <begin position="38"/>
        <end position="64"/>
    </location>
</feature>
<reference evidence="3 4" key="1">
    <citation type="submission" date="2024-02" db="EMBL/GenBank/DDBJ databases">
        <title>De novo assembly and annotation of 12 fungi associated with fruit tree decline syndrome in Ontario, Canada.</title>
        <authorList>
            <person name="Sulman M."/>
            <person name="Ellouze W."/>
            <person name="Ilyukhin E."/>
        </authorList>
    </citation>
    <scope>NUCLEOTIDE SEQUENCE [LARGE SCALE GENOMIC DNA]</scope>
    <source>
        <strain evidence="3 4">M42-189</strain>
    </source>
</reference>
<protein>
    <submittedName>
        <fullName evidence="3">Uncharacterized protein</fullName>
    </submittedName>
</protein>
<keyword evidence="2" id="KW-0472">Membrane</keyword>
<feature type="transmembrane region" description="Helical" evidence="2">
    <location>
        <begin position="118"/>
        <end position="143"/>
    </location>
</feature>
<dbReference type="EMBL" id="JAKJXO020000001">
    <property type="protein sequence ID" value="KAL1613193.1"/>
    <property type="molecule type" value="Genomic_DNA"/>
</dbReference>
<gene>
    <name evidence="3" type="ORF">SLS60_001425</name>
</gene>
<evidence type="ECO:0000256" key="2">
    <source>
        <dbReference type="SAM" id="Phobius"/>
    </source>
</evidence>
<evidence type="ECO:0000313" key="4">
    <source>
        <dbReference type="Proteomes" id="UP001521785"/>
    </source>
</evidence>
<keyword evidence="4" id="KW-1185">Reference proteome</keyword>
<accession>A0ABR3S916</accession>
<feature type="region of interest" description="Disordered" evidence="1">
    <location>
        <begin position="669"/>
        <end position="690"/>
    </location>
</feature>
<organism evidence="3 4">
    <name type="scientific">Paraconiothyrium brasiliense</name>
    <dbReference type="NCBI Taxonomy" id="300254"/>
    <lineage>
        <taxon>Eukaryota</taxon>
        <taxon>Fungi</taxon>
        <taxon>Dikarya</taxon>
        <taxon>Ascomycota</taxon>
        <taxon>Pezizomycotina</taxon>
        <taxon>Dothideomycetes</taxon>
        <taxon>Pleosporomycetidae</taxon>
        <taxon>Pleosporales</taxon>
        <taxon>Massarineae</taxon>
        <taxon>Didymosphaeriaceae</taxon>
        <taxon>Paraconiothyrium</taxon>
    </lineage>
</organism>
<feature type="transmembrane region" description="Helical" evidence="2">
    <location>
        <begin position="554"/>
        <end position="573"/>
    </location>
</feature>
<proteinExistence type="predicted"/>
<dbReference type="Proteomes" id="UP001521785">
    <property type="component" value="Unassembled WGS sequence"/>
</dbReference>
<sequence>MASPADVSYADVFIGSWKDQSKGTIQGTNITISSKNGVILVAFLALFVQFAGQHLWGIAAFIWYQLRLSGRQKYNAALRYQQDMSIRNNGSPGQTLWTLTRIAWAWRHAKGYKKEKKAWWRVSGLPIFVPFLFMVLLTATGILSSNIMETSQVDVLLRGDGKFSQNEAVDKVSARKTVKASDNEFMIENTKYIGGVTEFGRIYARACYNTTGETSSPMCEAFTTKAIPYTSYMNASCPFDNQTCIYGNENLQMDTGNMDTNDVLGINTHKDNVHFRKVTTCAPLQPDLWTTRENTTGPMGEDEYTIKWNWGTIPWYNNTDYVAEAVSDNTNRLSQGFTGYSMVSSSYIPRKEFNTTDGDIYMMFLAAHAVNFAKPIDDPWFSAHRPNPGPVNRTYYFSDHLLSPLGCVEQFQFCNPKKGDAEGACTSLAGIVPATAAAKFDLDLSPMQSAIVDLLINAVYANNAIILQPIQLLADDTSNDGVQMPLPRNQWVIELQDMHNRVLTEIQRIIVDYARGPSSKAAKQFLVVPDNNYRNLCSMIRAKTSGQFSSINTYGLALTVGLGTLIILANVFLESIIRCFQRRRKAAHRGVDAWVEDGLLQVHKNTLTLAEPEEWQNADGAVPITQHWCSLAREGVSPGSAVVEKRDAEQQKRPSIHVEDVDAVKRVDTDETLALDSPAQAGWKDGDERK</sequence>
<evidence type="ECO:0000256" key="1">
    <source>
        <dbReference type="SAM" id="MobiDB-lite"/>
    </source>
</evidence>
<keyword evidence="2" id="KW-0812">Transmembrane</keyword>
<evidence type="ECO:0000313" key="3">
    <source>
        <dbReference type="EMBL" id="KAL1613193.1"/>
    </source>
</evidence>
<name>A0ABR3S916_9PLEO</name>
<comment type="caution">
    <text evidence="3">The sequence shown here is derived from an EMBL/GenBank/DDBJ whole genome shotgun (WGS) entry which is preliminary data.</text>
</comment>
<keyword evidence="2" id="KW-1133">Transmembrane helix</keyword>